<feature type="compositionally biased region" description="Low complexity" evidence="5">
    <location>
        <begin position="77"/>
        <end position="105"/>
    </location>
</feature>
<dbReference type="EMBL" id="AWSC01000071">
    <property type="protein sequence ID" value="ERH14338.1"/>
    <property type="molecule type" value="Genomic_DNA"/>
</dbReference>
<dbReference type="PROSITE" id="PS00092">
    <property type="entry name" value="N6_MTASE"/>
    <property type="match status" value="1"/>
</dbReference>
<evidence type="ECO:0000256" key="5">
    <source>
        <dbReference type="SAM" id="MobiDB-lite"/>
    </source>
</evidence>
<dbReference type="Pfam" id="PF05175">
    <property type="entry name" value="MTS"/>
    <property type="match status" value="1"/>
</dbReference>
<dbReference type="HOGENOM" id="CLU_022532_0_0_11"/>
<dbReference type="GO" id="GO:0035657">
    <property type="term" value="C:eRF1 methyltransferase complex"/>
    <property type="evidence" value="ECO:0007669"/>
    <property type="project" value="TreeGrafter"/>
</dbReference>
<dbReference type="GO" id="GO:0008757">
    <property type="term" value="F:S-adenosylmethionine-dependent methyltransferase activity"/>
    <property type="evidence" value="ECO:0007669"/>
    <property type="project" value="TreeGrafter"/>
</dbReference>
<name>U1R3L4_9ACTO</name>
<feature type="domain" description="Methyltransferase small" evidence="6">
    <location>
        <begin position="222"/>
        <end position="300"/>
    </location>
</feature>
<dbReference type="RefSeq" id="WP_021603987.1">
    <property type="nucleotide sequence ID" value="NZ_KE951494.1"/>
</dbReference>
<accession>U1R3L4</accession>
<sequence length="607" mass="62143">MPKAPRLTAKQASLLRADLAQSGWGVESVEALLGPVAAAALQRELRAPALRVVRRALAAGAGAAGAGAASTSSDRPGSATGAASTSSDRPSLATGAASTSSAANAPQDSDVAGYKVAVLTALFMLGEPVGAAALETALPRTGVAGALTIGLVVPTQSASGEQLYAPAVDLRPHEAEDAHGSVHWWVASDLGELVTGQALAPDHVLGIGRAGLTLAALTPRKPVETALDLGVGCGIQTLYLLRHVRQVVATDISARALEFTAFNVALAGVDSARVQLRQGNLLEPVAGQRFDLIVSNPPFVITPPSVRQAGLPLMEYRDAGGPILPALVRGLEDHLNPDGVAVMLGNWEHREGTSWRTSVNQWIGKSLDAWIIQREVQDPVEYAAMWLRDGGLTPERSGAAFENALAAWQEDFDSRQVSGVGMGYLVFHAPGSVGDASAAAPGAVPEGQAFPEEPASATAPGAAATSTPGAVVEPWRVLEEVPTSGQGALGEHVAQVIAAHEALRGLDDAQVAALKLRTASGLSKEEALTPTPVPTAPVIRQAEGFGRVIAVGMPEVALLSASDEGLLTVAQIAAAVASLTSEDQAAVLADMVAATRTFAHAGMVTIV</sequence>
<proteinExistence type="inferred from homology"/>
<dbReference type="AlphaFoldDB" id="U1R3L4"/>
<feature type="domain" description="DUF7059" evidence="7">
    <location>
        <begin position="114"/>
        <end position="157"/>
    </location>
</feature>
<keyword evidence="2 8" id="KW-0489">Methyltransferase</keyword>
<feature type="region of interest" description="Disordered" evidence="5">
    <location>
        <begin position="65"/>
        <end position="107"/>
    </location>
</feature>
<comment type="similarity">
    <text evidence="1">Belongs to the eukaryotic/archaeal PrmC-related family.</text>
</comment>
<organism evidence="8 9">
    <name type="scientific">Actinomyces graevenitzii F0530</name>
    <dbReference type="NCBI Taxonomy" id="1321817"/>
    <lineage>
        <taxon>Bacteria</taxon>
        <taxon>Bacillati</taxon>
        <taxon>Actinomycetota</taxon>
        <taxon>Actinomycetes</taxon>
        <taxon>Actinomycetales</taxon>
        <taxon>Actinomycetaceae</taxon>
        <taxon>Actinomyces</taxon>
    </lineage>
</organism>
<dbReference type="PATRIC" id="fig|1321817.3.peg.1635"/>
<dbReference type="PANTHER" id="PTHR45875">
    <property type="entry name" value="METHYLTRANSFERASE N6AMT1"/>
    <property type="match status" value="1"/>
</dbReference>
<evidence type="ECO:0000313" key="9">
    <source>
        <dbReference type="Proteomes" id="UP000016481"/>
    </source>
</evidence>
<feature type="compositionally biased region" description="Low complexity" evidence="5">
    <location>
        <begin position="454"/>
        <end position="468"/>
    </location>
</feature>
<dbReference type="InterPro" id="IPR029063">
    <property type="entry name" value="SAM-dependent_MTases_sf"/>
</dbReference>
<protein>
    <submittedName>
        <fullName evidence="8">Methyltransferase small domain protein</fullName>
    </submittedName>
</protein>
<dbReference type="InterPro" id="IPR052190">
    <property type="entry name" value="Euk-Arch_PrmC-MTase"/>
</dbReference>
<dbReference type="SUPFAM" id="SSF53335">
    <property type="entry name" value="S-adenosyl-L-methionine-dependent methyltransferases"/>
    <property type="match status" value="1"/>
</dbReference>
<dbReference type="PANTHER" id="PTHR45875:SF1">
    <property type="entry name" value="METHYLTRANSFERASE N6AMT1"/>
    <property type="match status" value="1"/>
</dbReference>
<dbReference type="InterPro" id="IPR007848">
    <property type="entry name" value="Small_mtfrase_dom"/>
</dbReference>
<evidence type="ECO:0000256" key="4">
    <source>
        <dbReference type="ARBA" id="ARBA00022691"/>
    </source>
</evidence>
<keyword evidence="4" id="KW-0949">S-adenosyl-L-methionine</keyword>
<gene>
    <name evidence="8" type="ORF">HMPREF1978_01852</name>
</gene>
<evidence type="ECO:0000259" key="7">
    <source>
        <dbReference type="Pfam" id="PF23186"/>
    </source>
</evidence>
<dbReference type="Proteomes" id="UP000016481">
    <property type="component" value="Unassembled WGS sequence"/>
</dbReference>
<dbReference type="Pfam" id="PF23186">
    <property type="entry name" value="DUF7059"/>
    <property type="match status" value="1"/>
</dbReference>
<dbReference type="CDD" id="cd02440">
    <property type="entry name" value="AdoMet_MTases"/>
    <property type="match status" value="1"/>
</dbReference>
<evidence type="ECO:0000256" key="2">
    <source>
        <dbReference type="ARBA" id="ARBA00022603"/>
    </source>
</evidence>
<keyword evidence="3 8" id="KW-0808">Transferase</keyword>
<dbReference type="GO" id="GO:0032259">
    <property type="term" value="P:methylation"/>
    <property type="evidence" value="ECO:0007669"/>
    <property type="project" value="UniProtKB-KW"/>
</dbReference>
<dbReference type="GO" id="GO:0008276">
    <property type="term" value="F:protein methyltransferase activity"/>
    <property type="evidence" value="ECO:0007669"/>
    <property type="project" value="TreeGrafter"/>
</dbReference>
<evidence type="ECO:0000313" key="8">
    <source>
        <dbReference type="EMBL" id="ERH14338.1"/>
    </source>
</evidence>
<dbReference type="Gene3D" id="3.40.50.150">
    <property type="entry name" value="Vaccinia Virus protein VP39"/>
    <property type="match status" value="1"/>
</dbReference>
<evidence type="ECO:0000259" key="6">
    <source>
        <dbReference type="Pfam" id="PF05175"/>
    </source>
</evidence>
<comment type="caution">
    <text evidence="8">The sequence shown here is derived from an EMBL/GenBank/DDBJ whole genome shotgun (WGS) entry which is preliminary data.</text>
</comment>
<dbReference type="GO" id="GO:0003676">
    <property type="term" value="F:nucleic acid binding"/>
    <property type="evidence" value="ECO:0007669"/>
    <property type="project" value="InterPro"/>
</dbReference>
<dbReference type="InterPro" id="IPR002052">
    <property type="entry name" value="DNA_methylase_N6_adenine_CS"/>
</dbReference>
<dbReference type="GO" id="GO:0008170">
    <property type="term" value="F:N-methyltransferase activity"/>
    <property type="evidence" value="ECO:0007669"/>
    <property type="project" value="UniProtKB-ARBA"/>
</dbReference>
<reference evidence="8 9" key="1">
    <citation type="submission" date="2013-08" db="EMBL/GenBank/DDBJ databases">
        <authorList>
            <person name="Weinstock G."/>
            <person name="Sodergren E."/>
            <person name="Wylie T."/>
            <person name="Fulton L."/>
            <person name="Fulton R."/>
            <person name="Fronick C."/>
            <person name="O'Laughlin M."/>
            <person name="Godfrey J."/>
            <person name="Miner T."/>
            <person name="Herter B."/>
            <person name="Appelbaum E."/>
            <person name="Cordes M."/>
            <person name="Lek S."/>
            <person name="Wollam A."/>
            <person name="Pepin K.H."/>
            <person name="Palsikar V.B."/>
            <person name="Mitreva M."/>
            <person name="Wilson R.K."/>
        </authorList>
    </citation>
    <scope>NUCLEOTIDE SEQUENCE [LARGE SCALE GENOMIC DNA]</scope>
    <source>
        <strain evidence="8 9">F0530</strain>
    </source>
</reference>
<evidence type="ECO:0000256" key="1">
    <source>
        <dbReference type="ARBA" id="ARBA00006149"/>
    </source>
</evidence>
<dbReference type="InterPro" id="IPR055487">
    <property type="entry name" value="DUF7059"/>
</dbReference>
<evidence type="ECO:0000256" key="3">
    <source>
        <dbReference type="ARBA" id="ARBA00022679"/>
    </source>
</evidence>
<feature type="region of interest" description="Disordered" evidence="5">
    <location>
        <begin position="436"/>
        <end position="468"/>
    </location>
</feature>